<dbReference type="OrthoDB" id="9772505at2"/>
<keyword evidence="7" id="KW-1185">Reference proteome</keyword>
<dbReference type="EMBL" id="VHLH01000013">
    <property type="protein sequence ID" value="TPW28980.1"/>
    <property type="molecule type" value="Genomic_DNA"/>
</dbReference>
<evidence type="ECO:0000256" key="2">
    <source>
        <dbReference type="ARBA" id="ARBA00023015"/>
    </source>
</evidence>
<reference evidence="6 7" key="1">
    <citation type="submission" date="2019-06" db="EMBL/GenBank/DDBJ databases">
        <authorList>
            <person name="Li M."/>
        </authorList>
    </citation>
    <scope>NUCLEOTIDE SEQUENCE [LARGE SCALE GENOMIC DNA]</scope>
    <source>
        <strain evidence="6 7">BGMRC6574</strain>
    </source>
</reference>
<dbReference type="CDD" id="cd06278">
    <property type="entry name" value="PBP1_LacI-like"/>
    <property type="match status" value="1"/>
</dbReference>
<feature type="domain" description="HTH lacI-type" evidence="5">
    <location>
        <begin position="6"/>
        <end position="60"/>
    </location>
</feature>
<name>A0A506U549_9HYPH</name>
<evidence type="ECO:0000313" key="7">
    <source>
        <dbReference type="Proteomes" id="UP000320314"/>
    </source>
</evidence>
<dbReference type="InterPro" id="IPR046335">
    <property type="entry name" value="LacI/GalR-like_sensor"/>
</dbReference>
<dbReference type="PANTHER" id="PTHR30146:SF95">
    <property type="entry name" value="RIBOSE OPERON REPRESSOR"/>
    <property type="match status" value="1"/>
</dbReference>
<dbReference type="Proteomes" id="UP000320314">
    <property type="component" value="Unassembled WGS sequence"/>
</dbReference>
<dbReference type="SUPFAM" id="SSF53822">
    <property type="entry name" value="Periplasmic binding protein-like I"/>
    <property type="match status" value="1"/>
</dbReference>
<dbReference type="CDD" id="cd01392">
    <property type="entry name" value="HTH_LacI"/>
    <property type="match status" value="1"/>
</dbReference>
<keyword evidence="3" id="KW-0238">DNA-binding</keyword>
<keyword evidence="4" id="KW-0804">Transcription</keyword>
<dbReference type="SUPFAM" id="SSF47413">
    <property type="entry name" value="lambda repressor-like DNA-binding domains"/>
    <property type="match status" value="1"/>
</dbReference>
<accession>A0A506U549</accession>
<sequence>MIAKAVTSVDVARRAGVSQSAVSRFFTPGASVSTKTADKIRKASEELGYRPNVLARSLITGRSRIIALVVYYFENHFYPEAVEKLSIALQESGYHVLLFMASNTTGDVEPVVQEILDYRVDGIVMVSVSISSVLAERCAQLSIPVLLFNRDQPDTELRSVTSDNVEGGRLAARVLLRGEPRCFGHLAGFEGASTQIDRERGFCQALEAAGRQVESRAVGNYHYAEAADATRELFDREERPDALFVADDHMAFAALDVIRHEFRLRVPQDVAVVGFDDVPQAAWPSFDLTSVRQHINLLVSEAVSELVATIEEPGRITRKVRVPPTVIERNTTLRSG</sequence>
<protein>
    <submittedName>
        <fullName evidence="6">Substrate-binding domain-containing protein</fullName>
    </submittedName>
</protein>
<evidence type="ECO:0000256" key="3">
    <source>
        <dbReference type="ARBA" id="ARBA00023125"/>
    </source>
</evidence>
<dbReference type="SMART" id="SM00354">
    <property type="entry name" value="HTH_LACI"/>
    <property type="match status" value="1"/>
</dbReference>
<dbReference type="PANTHER" id="PTHR30146">
    <property type="entry name" value="LACI-RELATED TRANSCRIPTIONAL REPRESSOR"/>
    <property type="match status" value="1"/>
</dbReference>
<dbReference type="InterPro" id="IPR010982">
    <property type="entry name" value="Lambda_DNA-bd_dom_sf"/>
</dbReference>
<dbReference type="Gene3D" id="1.10.260.40">
    <property type="entry name" value="lambda repressor-like DNA-binding domains"/>
    <property type="match status" value="1"/>
</dbReference>
<evidence type="ECO:0000313" key="6">
    <source>
        <dbReference type="EMBL" id="TPW28980.1"/>
    </source>
</evidence>
<keyword evidence="2" id="KW-0805">Transcription regulation</keyword>
<evidence type="ECO:0000256" key="1">
    <source>
        <dbReference type="ARBA" id="ARBA00022491"/>
    </source>
</evidence>
<evidence type="ECO:0000259" key="5">
    <source>
        <dbReference type="PROSITE" id="PS50932"/>
    </source>
</evidence>
<comment type="caution">
    <text evidence="6">The sequence shown here is derived from an EMBL/GenBank/DDBJ whole genome shotgun (WGS) entry which is preliminary data.</text>
</comment>
<gene>
    <name evidence="6" type="ORF">FJU11_08335</name>
</gene>
<dbReference type="GO" id="GO:0000976">
    <property type="term" value="F:transcription cis-regulatory region binding"/>
    <property type="evidence" value="ECO:0007669"/>
    <property type="project" value="TreeGrafter"/>
</dbReference>
<dbReference type="Pfam" id="PF00356">
    <property type="entry name" value="LacI"/>
    <property type="match status" value="1"/>
</dbReference>
<dbReference type="InterPro" id="IPR028082">
    <property type="entry name" value="Peripla_BP_I"/>
</dbReference>
<dbReference type="AlphaFoldDB" id="A0A506U549"/>
<dbReference type="RefSeq" id="WP_141166583.1">
    <property type="nucleotide sequence ID" value="NZ_VHLH01000013.1"/>
</dbReference>
<keyword evidence="1" id="KW-0678">Repressor</keyword>
<proteinExistence type="predicted"/>
<organism evidence="6 7">
    <name type="scientific">Pararhizobium mangrovi</name>
    <dbReference type="NCBI Taxonomy" id="2590452"/>
    <lineage>
        <taxon>Bacteria</taxon>
        <taxon>Pseudomonadati</taxon>
        <taxon>Pseudomonadota</taxon>
        <taxon>Alphaproteobacteria</taxon>
        <taxon>Hyphomicrobiales</taxon>
        <taxon>Rhizobiaceae</taxon>
        <taxon>Rhizobium/Agrobacterium group</taxon>
        <taxon>Pararhizobium</taxon>
    </lineage>
</organism>
<dbReference type="Gene3D" id="3.40.50.2300">
    <property type="match status" value="2"/>
</dbReference>
<evidence type="ECO:0000256" key="4">
    <source>
        <dbReference type="ARBA" id="ARBA00023163"/>
    </source>
</evidence>
<dbReference type="Pfam" id="PF13377">
    <property type="entry name" value="Peripla_BP_3"/>
    <property type="match status" value="1"/>
</dbReference>
<dbReference type="GO" id="GO:0003700">
    <property type="term" value="F:DNA-binding transcription factor activity"/>
    <property type="evidence" value="ECO:0007669"/>
    <property type="project" value="TreeGrafter"/>
</dbReference>
<dbReference type="InterPro" id="IPR000843">
    <property type="entry name" value="HTH_LacI"/>
</dbReference>
<dbReference type="PROSITE" id="PS50932">
    <property type="entry name" value="HTH_LACI_2"/>
    <property type="match status" value="1"/>
</dbReference>